<evidence type="ECO:0000313" key="2">
    <source>
        <dbReference type="EMBL" id="AIW57079.1"/>
    </source>
</evidence>
<dbReference type="AlphaFoldDB" id="A0A0A0V0S0"/>
<feature type="transmembrane region" description="Helical" evidence="1">
    <location>
        <begin position="82"/>
        <end position="104"/>
    </location>
</feature>
<keyword evidence="1" id="KW-0812">Transmembrane</keyword>
<keyword evidence="2" id="KW-0496">Mitochondrion</keyword>
<feature type="transmembrane region" description="Helical" evidence="1">
    <location>
        <begin position="20"/>
        <end position="39"/>
    </location>
</feature>
<keyword evidence="1" id="KW-1133">Transmembrane helix</keyword>
<reference evidence="2" key="1">
    <citation type="journal article" date="2014" name="Int. J. Parasitol.">
        <title>Mitochondrial genomes of Trichinella species and genotypes ? a basis for diagnosis, and systematic and epidemiological explorations.</title>
        <authorList>
            <person name="Mohandas N."/>
            <person name="Pozio E."/>
            <person name="La Rosa G."/>
            <person name="Korhonen P.K."/>
            <person name="Young N.D."/>
            <person name="Koehler A.V."/>
            <person name="Hall R.S."/>
            <person name="Sternberg P.W."/>
            <person name="Boag P.R."/>
            <person name="Jex A.R."/>
            <person name="Chang B.C."/>
            <person name="Gasser R.B."/>
        </authorList>
    </citation>
    <scope>NUCLEOTIDE SEQUENCE</scope>
    <source>
        <strain evidence="2">ISS1029</strain>
    </source>
</reference>
<evidence type="ECO:0000256" key="1">
    <source>
        <dbReference type="SAM" id="Phobius"/>
    </source>
</evidence>
<accession>A0A0A0V0S0</accession>
<sequence length="160" mass="18203">MWILTPATISYPGSRILTVLTHPLWISTLVFLLSIITAIHKFYSIHNNSMFGYLFVMIYSGDVLIMLTYISSLTPSTTTNKLSIKTMITIMITIPAMYLFTWAITKHNLNENYNYNELNRNGASCREMAGLSKVTVFDLLVRRFNTIMLSALTCRTLSSL</sequence>
<protein>
    <submittedName>
        <fullName evidence="2">Nad6 protein</fullName>
    </submittedName>
</protein>
<keyword evidence="1" id="KW-0472">Membrane</keyword>
<organism evidence="2">
    <name type="scientific">Trichinella zimbabwensis</name>
    <dbReference type="NCBI Taxonomy" id="268475"/>
    <lineage>
        <taxon>Eukaryota</taxon>
        <taxon>Metazoa</taxon>
        <taxon>Ecdysozoa</taxon>
        <taxon>Nematoda</taxon>
        <taxon>Enoplea</taxon>
        <taxon>Dorylaimia</taxon>
        <taxon>Trichinellida</taxon>
        <taxon>Trichinellidae</taxon>
        <taxon>Trichinella</taxon>
    </lineage>
</organism>
<dbReference type="EMBL" id="KM357421">
    <property type="protein sequence ID" value="AIW57079.1"/>
    <property type="molecule type" value="Genomic_DNA"/>
</dbReference>
<geneLocation type="mitochondrion" evidence="2"/>
<proteinExistence type="predicted"/>
<gene>
    <name evidence="2" type="primary">nad6</name>
</gene>
<feature type="transmembrane region" description="Helical" evidence="1">
    <location>
        <begin position="51"/>
        <end position="70"/>
    </location>
</feature>
<name>A0A0A0V0S0_9BILA</name>